<dbReference type="STRING" id="1123367.GCA_000621305_03306"/>
<accession>N6YTW5</accession>
<keyword evidence="2" id="KW-0808">Transferase</keyword>
<dbReference type="InterPro" id="IPR016633">
    <property type="entry name" value="EarP"/>
</dbReference>
<reference evidence="8 9" key="1">
    <citation type="submission" date="2012-09" db="EMBL/GenBank/DDBJ databases">
        <title>Draft Genome Sequences of 6 Strains from Genus Thauera.</title>
        <authorList>
            <person name="Liu B."/>
            <person name="Shapleigh J.P."/>
            <person name="Frostegard A.H."/>
        </authorList>
    </citation>
    <scope>NUCLEOTIDE SEQUENCE [LARGE SCALE GENOMIC DNA]</scope>
    <source>
        <strain evidence="9">47Lol / DSM 12138</strain>
    </source>
</reference>
<sequence>MWVDDWAVLARICPPVAAIDPGRGGIVAGVELRHWAAPFPLVEPAGVVIEAFACDIPAEHLHTMARRQPAPVWINLEYLSAEDWVSGCHAMASPHPRLPLVKHFFFPGFDDGSGGLLRERGLLERRTAFHHDRAGRADWFASKGVAPEEGALCVSLFAYGQPDLPGLLRSWAEGPQRMHVFVPEGKVMADVERALGPIRLSAGGSVRMGELGVHVLPFTDQDGYDALLWACDLNFVRGEDSFVRAQWAGVPFVWQIYAQQDDAHFDKLDAFMASYASGLAEREADALARFWRAWNGRGKLADAWPAFAAALPVLRRHAAGWCDALAAQPDLVTRLTRFCSHIKALPG</sequence>
<comment type="similarity">
    <text evidence="4">Belongs to the glycosyltransferase 104 family.</text>
</comment>
<dbReference type="EMBL" id="AMXE01000071">
    <property type="protein sequence ID" value="ENO85623.1"/>
    <property type="molecule type" value="Genomic_DNA"/>
</dbReference>
<protein>
    <recommendedName>
        <fullName evidence="5">Protein-arginine rhamnosyltransferase</fullName>
    </recommendedName>
    <alternativeName>
        <fullName evidence="6">EF-P arginine rhamnosyltransferase</fullName>
    </alternativeName>
</protein>
<evidence type="ECO:0000256" key="5">
    <source>
        <dbReference type="ARBA" id="ARBA00024416"/>
    </source>
</evidence>
<organism evidence="8 9">
    <name type="scientific">Thauera linaloolentis (strain DSM 12138 / JCM 21573 / CCUG 41526 / CIP 105981 / IAM 15112 / NBRC 102519 / 47Lol)</name>
    <dbReference type="NCBI Taxonomy" id="1123367"/>
    <lineage>
        <taxon>Bacteria</taxon>
        <taxon>Pseudomonadati</taxon>
        <taxon>Pseudomonadota</taxon>
        <taxon>Betaproteobacteria</taxon>
        <taxon>Rhodocyclales</taxon>
        <taxon>Zoogloeaceae</taxon>
        <taxon>Thauera</taxon>
    </lineage>
</organism>
<evidence type="ECO:0000256" key="2">
    <source>
        <dbReference type="ARBA" id="ARBA00022679"/>
    </source>
</evidence>
<comment type="catalytic activity">
    <reaction evidence="7">
        <text>dTDP-beta-L-rhamnose + L-arginyl-[protein] = N(omega)-(alpha-L-rhamnosyl)-L-arginyl-[protein] + dTDP + H(+)</text>
        <dbReference type="Rhea" id="RHEA:66692"/>
        <dbReference type="Rhea" id="RHEA-COMP:10532"/>
        <dbReference type="Rhea" id="RHEA-COMP:17096"/>
        <dbReference type="ChEBI" id="CHEBI:15378"/>
        <dbReference type="ChEBI" id="CHEBI:29965"/>
        <dbReference type="ChEBI" id="CHEBI:57510"/>
        <dbReference type="ChEBI" id="CHEBI:58369"/>
        <dbReference type="ChEBI" id="CHEBI:167445"/>
    </reaction>
    <physiologicalReaction direction="left-to-right" evidence="7">
        <dbReference type="Rhea" id="RHEA:66693"/>
    </physiologicalReaction>
</comment>
<evidence type="ECO:0000256" key="7">
    <source>
        <dbReference type="ARBA" id="ARBA00048472"/>
    </source>
</evidence>
<dbReference type="AlphaFoldDB" id="N6YTW5"/>
<comment type="function">
    <text evidence="3">Protein-arginine rhamnosyltransferase that catalyzes the transfer of a single rhamnose to elongation factor P (EF-P) on 'Lys-32', a modification required for EF-P-dependent rescue of polyproline stalled ribosomes.</text>
</comment>
<evidence type="ECO:0000313" key="8">
    <source>
        <dbReference type="EMBL" id="ENO85623.1"/>
    </source>
</evidence>
<comment type="caution">
    <text evidence="8">The sequence shown here is derived from an EMBL/GenBank/DDBJ whole genome shotgun (WGS) entry which is preliminary data.</text>
</comment>
<keyword evidence="1" id="KW-0328">Glycosyltransferase</keyword>
<evidence type="ECO:0000256" key="1">
    <source>
        <dbReference type="ARBA" id="ARBA00022676"/>
    </source>
</evidence>
<proteinExistence type="inferred from homology"/>
<dbReference type="PIRSF" id="PIRSF015557">
    <property type="entry name" value="UCP015557"/>
    <property type="match status" value="1"/>
</dbReference>
<dbReference type="Proteomes" id="UP000013232">
    <property type="component" value="Unassembled WGS sequence"/>
</dbReference>
<name>N6YTW5_THAL4</name>
<evidence type="ECO:0000256" key="3">
    <source>
        <dbReference type="ARBA" id="ARBA00024303"/>
    </source>
</evidence>
<keyword evidence="9" id="KW-1185">Reference proteome</keyword>
<dbReference type="GO" id="GO:0106361">
    <property type="term" value="F:protein-arginine rhamnosyltransferase activity"/>
    <property type="evidence" value="ECO:0007669"/>
    <property type="project" value="InterPro"/>
</dbReference>
<evidence type="ECO:0000256" key="4">
    <source>
        <dbReference type="ARBA" id="ARBA00024346"/>
    </source>
</evidence>
<dbReference type="NCBIfam" id="TIGR03837">
    <property type="entry name" value="efp_Arg_rhamno"/>
    <property type="match status" value="1"/>
</dbReference>
<evidence type="ECO:0000313" key="9">
    <source>
        <dbReference type="Proteomes" id="UP000013232"/>
    </source>
</evidence>
<dbReference type="Pfam" id="PF10093">
    <property type="entry name" value="EarP"/>
    <property type="match status" value="1"/>
</dbReference>
<dbReference type="eggNOG" id="COG4394">
    <property type="taxonomic scope" value="Bacteria"/>
</dbReference>
<gene>
    <name evidence="8" type="ORF">C666_15020</name>
</gene>
<evidence type="ECO:0000256" key="6">
    <source>
        <dbReference type="ARBA" id="ARBA00030025"/>
    </source>
</evidence>